<protein>
    <submittedName>
        <fullName evidence="1">Uncharacterized protein b149L</fullName>
    </submittedName>
</protein>
<dbReference type="OrthoDB" id="38470at10239"/>
<dbReference type="RefSeq" id="YP_001497345.1">
    <property type="nucleotide sequence ID" value="NC_009898.1"/>
</dbReference>
<dbReference type="GeneID" id="5659491"/>
<keyword evidence="2" id="KW-1185">Reference proteome</keyword>
<evidence type="ECO:0000313" key="2">
    <source>
        <dbReference type="Proteomes" id="UP000202419"/>
    </source>
</evidence>
<accession>A7IW24</accession>
<sequence>MMSRWLQFEKIEVSTIHDRIVDGHDDDSIGMIHIFHFVEMVLDNCRMLEWYPTLVMNNYRILQNVLEIFQRSLHRIHTTSEIHVTHCDSAHDNSIEKNECTFLLGTVHAKFSIENSSLKQNFRNVFEWQ</sequence>
<organismHost>
    <name type="scientific">Chlorella</name>
    <dbReference type="NCBI Taxonomy" id="3071"/>
</organismHost>
<gene>
    <name evidence="1" type="primary">b149L</name>
    <name evidence="1" type="ORF">NY2A_b149L</name>
</gene>
<organism evidence="1 2">
    <name type="scientific">Paramecium bursaria Chlorella virus NY2A</name>
    <name type="common">PBCV-NY2A</name>
    <dbReference type="NCBI Taxonomy" id="46021"/>
    <lineage>
        <taxon>Viruses</taxon>
        <taxon>Varidnaviria</taxon>
        <taxon>Bamfordvirae</taxon>
        <taxon>Nucleocytoviricota</taxon>
        <taxon>Megaviricetes</taxon>
        <taxon>Algavirales</taxon>
        <taxon>Phycodnaviridae</taxon>
        <taxon>Chlorovirus</taxon>
        <taxon>Chlorovirus americanus</taxon>
    </lineage>
</organism>
<proteinExistence type="predicted"/>
<evidence type="ECO:0000313" key="1">
    <source>
        <dbReference type="EMBL" id="ABT14548.1"/>
    </source>
</evidence>
<dbReference type="EMBL" id="DQ491002">
    <property type="protein sequence ID" value="ABT14548.1"/>
    <property type="molecule type" value="Genomic_DNA"/>
</dbReference>
<dbReference type="Proteomes" id="UP000202419">
    <property type="component" value="Segment"/>
</dbReference>
<reference evidence="1 2" key="1">
    <citation type="journal article" date="2007" name="Virology">
        <title>Sequence and annotation of the 369-kb NY-2A and the 345-kb AR158 viruses that infect Chlorella NC64A.</title>
        <authorList>
            <person name="Fitzgerald L.A."/>
            <person name="Graves M.V."/>
            <person name="Li X."/>
            <person name="Feldblyum T."/>
            <person name="Nierman W.C."/>
            <person name="Van Etten J.L."/>
        </authorList>
    </citation>
    <scope>NUCLEOTIDE SEQUENCE [LARGE SCALE GENOMIC DNA]</scope>
    <source>
        <strain evidence="1 2">NY-2A</strain>
    </source>
</reference>
<dbReference type="KEGG" id="vg:5659491"/>
<name>A7IW24_PBCVN</name>